<dbReference type="Proteomes" id="UP000054279">
    <property type="component" value="Unassembled WGS sequence"/>
</dbReference>
<evidence type="ECO:0000313" key="9">
    <source>
        <dbReference type="Proteomes" id="UP000054279"/>
    </source>
</evidence>
<dbReference type="PANTHER" id="PTHR42973">
    <property type="entry name" value="BINDING OXIDOREDUCTASE, PUTATIVE (AFU_ORTHOLOGUE AFUA_1G17690)-RELATED"/>
    <property type="match status" value="1"/>
</dbReference>
<dbReference type="HOGENOM" id="CLU_018354_10_1_1"/>
<keyword evidence="9" id="KW-1185">Reference proteome</keyword>
<comment type="cofactor">
    <cofactor evidence="1">
        <name>FAD</name>
        <dbReference type="ChEBI" id="CHEBI:57692"/>
    </cofactor>
</comment>
<dbReference type="InterPro" id="IPR016169">
    <property type="entry name" value="FAD-bd_PCMH_sub2"/>
</dbReference>
<accession>A0A0C9W5Z6</accession>
<dbReference type="InterPro" id="IPR006094">
    <property type="entry name" value="Oxid_FAD_bind_N"/>
</dbReference>
<protein>
    <submittedName>
        <fullName evidence="8">Carbohydrate-binding module family 13 protein</fullName>
    </submittedName>
</protein>
<dbReference type="InterPro" id="IPR035992">
    <property type="entry name" value="Ricin_B-like_lectins"/>
</dbReference>
<evidence type="ECO:0000256" key="4">
    <source>
        <dbReference type="ARBA" id="ARBA00022827"/>
    </source>
</evidence>
<dbReference type="InterPro" id="IPR000772">
    <property type="entry name" value="Ricin_B_lectin"/>
</dbReference>
<dbReference type="AlphaFoldDB" id="A0A0C9W5Z6"/>
<dbReference type="PANTHER" id="PTHR42973:SF39">
    <property type="entry name" value="FAD-BINDING PCMH-TYPE DOMAIN-CONTAINING PROTEIN"/>
    <property type="match status" value="1"/>
</dbReference>
<dbReference type="PROSITE" id="PS51387">
    <property type="entry name" value="FAD_PCMH"/>
    <property type="match status" value="1"/>
</dbReference>
<dbReference type="Gene3D" id="2.80.10.50">
    <property type="match status" value="2"/>
</dbReference>
<evidence type="ECO:0000256" key="6">
    <source>
        <dbReference type="SAM" id="SignalP"/>
    </source>
</evidence>
<dbReference type="InterPro" id="IPR006093">
    <property type="entry name" value="Oxy_OxRdtase_FAD_BS"/>
</dbReference>
<evidence type="ECO:0000256" key="1">
    <source>
        <dbReference type="ARBA" id="ARBA00001974"/>
    </source>
</evidence>
<evidence type="ECO:0000256" key="5">
    <source>
        <dbReference type="ARBA" id="ARBA00023002"/>
    </source>
</evidence>
<dbReference type="SMART" id="SM00458">
    <property type="entry name" value="RICIN"/>
    <property type="match status" value="1"/>
</dbReference>
<dbReference type="GO" id="GO:0071949">
    <property type="term" value="F:FAD binding"/>
    <property type="evidence" value="ECO:0007669"/>
    <property type="project" value="InterPro"/>
</dbReference>
<name>A0A0C9W5Z6_SPHS4</name>
<feature type="chain" id="PRO_5002222140" evidence="6">
    <location>
        <begin position="21"/>
        <end position="634"/>
    </location>
</feature>
<evidence type="ECO:0000256" key="3">
    <source>
        <dbReference type="ARBA" id="ARBA00022630"/>
    </source>
</evidence>
<dbReference type="InterPro" id="IPR016166">
    <property type="entry name" value="FAD-bd_PCMH"/>
</dbReference>
<reference evidence="8 9" key="1">
    <citation type="submission" date="2014-06" db="EMBL/GenBank/DDBJ databases">
        <title>Evolutionary Origins and Diversification of the Mycorrhizal Mutualists.</title>
        <authorList>
            <consortium name="DOE Joint Genome Institute"/>
            <consortium name="Mycorrhizal Genomics Consortium"/>
            <person name="Kohler A."/>
            <person name="Kuo A."/>
            <person name="Nagy L.G."/>
            <person name="Floudas D."/>
            <person name="Copeland A."/>
            <person name="Barry K.W."/>
            <person name="Cichocki N."/>
            <person name="Veneault-Fourrey C."/>
            <person name="LaButti K."/>
            <person name="Lindquist E.A."/>
            <person name="Lipzen A."/>
            <person name="Lundell T."/>
            <person name="Morin E."/>
            <person name="Murat C."/>
            <person name="Riley R."/>
            <person name="Ohm R."/>
            <person name="Sun H."/>
            <person name="Tunlid A."/>
            <person name="Henrissat B."/>
            <person name="Grigoriev I.V."/>
            <person name="Hibbett D.S."/>
            <person name="Martin F."/>
        </authorList>
    </citation>
    <scope>NUCLEOTIDE SEQUENCE [LARGE SCALE GENOMIC DNA]</scope>
    <source>
        <strain evidence="8 9">SS14</strain>
    </source>
</reference>
<dbReference type="OrthoDB" id="407275at2759"/>
<proteinExistence type="inferred from homology"/>
<keyword evidence="6" id="KW-0732">Signal</keyword>
<dbReference type="InterPro" id="IPR036318">
    <property type="entry name" value="FAD-bd_PCMH-like_sf"/>
</dbReference>
<evidence type="ECO:0000313" key="8">
    <source>
        <dbReference type="EMBL" id="KIJ48011.1"/>
    </source>
</evidence>
<dbReference type="Pfam" id="PF01565">
    <property type="entry name" value="FAD_binding_4"/>
    <property type="match status" value="1"/>
</dbReference>
<dbReference type="Pfam" id="PF08031">
    <property type="entry name" value="BBE"/>
    <property type="match status" value="1"/>
</dbReference>
<dbReference type="PROSITE" id="PS00862">
    <property type="entry name" value="OX2_COVAL_FAD"/>
    <property type="match status" value="1"/>
</dbReference>
<gene>
    <name evidence="8" type="ORF">M422DRAFT_28540</name>
</gene>
<sequence>MIRRLVCFTATLAFISAVQADLRSSLSGSSFGAVFPGDSSFTGASQAFNFRYTFTPAVVTTPNTPQDVSTIIQAAAANGFQVAARSGGHSYIANGVGGRDNVVILDMKNFNSISINSSTNTAVIGMGNRLGDIALALNNQDRALPHGTCPYVGIGGHSSYGGFGLTARMWGLTLDNILSLDVVLANGTIATVSSTSNPDLYFAMRGAGPSFAITTAIHVQTYPAPSTTTIFGFDWDLSAADALSALTRYQTFAQTNLPKELSLQVTLQKGSSSGRLTFSFGGGYYGPTTNVDGLLAPFMSQMPTPNDGGKNSGNYLNSLNAIAGGLPLNTATGPDTHDTFYVKSLLTPASSPLSTAALTNFIYYLAFDGFTTQAEWFIQIDLFGGQNSTITSAGVDLNAFAHRNSLFLFQLYAYAPNHNPPYPADGFTVLDGAVSKIVSNSPTGWDYGAYPNYIDDRLTDWQNQYYGSHYTRLQSIKNTYDPNGMFTFPNGVQGNITPTSPPSSSVTIHPNGNANKCLDVQGGTFADGTPVQILDCNGTGAQKWIVNSGVTSVQVAGTNFCLDASSSPANGIQMKIWTCFGGLAQQTWTYSNNIFALSVQGECLDLTNGALKNGNVIQTWQCSAGNTNQIWTTA</sequence>
<evidence type="ECO:0000256" key="2">
    <source>
        <dbReference type="ARBA" id="ARBA00005466"/>
    </source>
</evidence>
<evidence type="ECO:0000259" key="7">
    <source>
        <dbReference type="PROSITE" id="PS51387"/>
    </source>
</evidence>
<keyword evidence="4" id="KW-0274">FAD</keyword>
<keyword evidence="5" id="KW-0560">Oxidoreductase</keyword>
<dbReference type="PROSITE" id="PS50231">
    <property type="entry name" value="RICIN_B_LECTIN"/>
    <property type="match status" value="1"/>
</dbReference>
<dbReference type="InterPro" id="IPR012951">
    <property type="entry name" value="BBE"/>
</dbReference>
<dbReference type="SUPFAM" id="SSF50370">
    <property type="entry name" value="Ricin B-like lectins"/>
    <property type="match status" value="1"/>
</dbReference>
<keyword evidence="3" id="KW-0285">Flavoprotein</keyword>
<dbReference type="SUPFAM" id="SSF56176">
    <property type="entry name" value="FAD-binding/transporter-associated domain-like"/>
    <property type="match status" value="1"/>
</dbReference>
<dbReference type="InterPro" id="IPR050416">
    <property type="entry name" value="FAD-linked_Oxidoreductase"/>
</dbReference>
<dbReference type="EMBL" id="KN837099">
    <property type="protein sequence ID" value="KIJ48011.1"/>
    <property type="molecule type" value="Genomic_DNA"/>
</dbReference>
<dbReference type="Pfam" id="PF00652">
    <property type="entry name" value="Ricin_B_lectin"/>
    <property type="match status" value="1"/>
</dbReference>
<feature type="signal peptide" evidence="6">
    <location>
        <begin position="1"/>
        <end position="20"/>
    </location>
</feature>
<dbReference type="Gene3D" id="3.40.462.20">
    <property type="match status" value="1"/>
</dbReference>
<dbReference type="CDD" id="cd00161">
    <property type="entry name" value="beta-trefoil_Ricin-like"/>
    <property type="match status" value="1"/>
</dbReference>
<organism evidence="8 9">
    <name type="scientific">Sphaerobolus stellatus (strain SS14)</name>
    <dbReference type="NCBI Taxonomy" id="990650"/>
    <lineage>
        <taxon>Eukaryota</taxon>
        <taxon>Fungi</taxon>
        <taxon>Dikarya</taxon>
        <taxon>Basidiomycota</taxon>
        <taxon>Agaricomycotina</taxon>
        <taxon>Agaricomycetes</taxon>
        <taxon>Phallomycetidae</taxon>
        <taxon>Geastrales</taxon>
        <taxon>Sphaerobolaceae</taxon>
        <taxon>Sphaerobolus</taxon>
    </lineage>
</organism>
<dbReference type="Gene3D" id="3.30.465.10">
    <property type="match status" value="1"/>
</dbReference>
<dbReference type="GO" id="GO:0016491">
    <property type="term" value="F:oxidoreductase activity"/>
    <property type="evidence" value="ECO:0007669"/>
    <property type="project" value="UniProtKB-KW"/>
</dbReference>
<comment type="similarity">
    <text evidence="2">Belongs to the oxygen-dependent FAD-linked oxidoreductase family.</text>
</comment>
<feature type="domain" description="FAD-binding PCMH-type" evidence="7">
    <location>
        <begin position="52"/>
        <end position="224"/>
    </location>
</feature>